<dbReference type="GO" id="GO:0052856">
    <property type="term" value="F:NAD(P)HX epimerase activity"/>
    <property type="evidence" value="ECO:0007669"/>
    <property type="project" value="UniProtKB-EC"/>
</dbReference>
<dbReference type="NCBIfam" id="TIGR00197">
    <property type="entry name" value="yjeF_nterm"/>
    <property type="match status" value="1"/>
</dbReference>
<keyword evidence="6" id="KW-0521">NADP</keyword>
<dbReference type="InterPro" id="IPR032976">
    <property type="entry name" value="YJEFN_prot_NAXE-like"/>
</dbReference>
<dbReference type="SUPFAM" id="SSF64153">
    <property type="entry name" value="YjeF N-terminal domain-like"/>
    <property type="match status" value="1"/>
</dbReference>
<comment type="catalytic activity">
    <reaction evidence="1">
        <text>(6R)-NADHX = (6S)-NADHX</text>
        <dbReference type="Rhea" id="RHEA:32215"/>
        <dbReference type="ChEBI" id="CHEBI:64074"/>
        <dbReference type="ChEBI" id="CHEBI:64075"/>
        <dbReference type="EC" id="5.1.99.6"/>
    </reaction>
</comment>
<evidence type="ECO:0000256" key="1">
    <source>
        <dbReference type="ARBA" id="ARBA00000013"/>
    </source>
</evidence>
<protein>
    <recommendedName>
        <fullName evidence="3">NAD(P)H-hydrate epimerase</fullName>
        <ecNumber evidence="3">5.1.99.6</ecNumber>
    </recommendedName>
    <alternativeName>
        <fullName evidence="10">NAD(P)HX epimerase</fullName>
    </alternativeName>
</protein>
<gene>
    <name evidence="12" type="ORF">BpHYR1_037116</name>
</gene>
<feature type="non-terminal residue" evidence="12">
    <location>
        <position position="1"/>
    </location>
</feature>
<accession>A0A3M7SY95</accession>
<name>A0A3M7SY95_BRAPC</name>
<keyword evidence="9" id="KW-0413">Isomerase</keyword>
<proteinExistence type="inferred from homology"/>
<reference evidence="12 13" key="1">
    <citation type="journal article" date="2018" name="Sci. Rep.">
        <title>Genomic signatures of local adaptation to the degree of environmental predictability in rotifers.</title>
        <authorList>
            <person name="Franch-Gras L."/>
            <person name="Hahn C."/>
            <person name="Garcia-Roger E.M."/>
            <person name="Carmona M.J."/>
            <person name="Serra M."/>
            <person name="Gomez A."/>
        </authorList>
    </citation>
    <scope>NUCLEOTIDE SEQUENCE [LARGE SCALE GENOMIC DNA]</scope>
    <source>
        <strain evidence="12">HYR1</strain>
    </source>
</reference>
<evidence type="ECO:0000256" key="5">
    <source>
        <dbReference type="ARBA" id="ARBA00022741"/>
    </source>
</evidence>
<dbReference type="EMBL" id="REGN01000604">
    <property type="protein sequence ID" value="RNA40697.1"/>
    <property type="molecule type" value="Genomic_DNA"/>
</dbReference>
<evidence type="ECO:0000256" key="4">
    <source>
        <dbReference type="ARBA" id="ARBA00022723"/>
    </source>
</evidence>
<evidence type="ECO:0000313" key="13">
    <source>
        <dbReference type="Proteomes" id="UP000276133"/>
    </source>
</evidence>
<dbReference type="GO" id="GO:0005739">
    <property type="term" value="C:mitochondrion"/>
    <property type="evidence" value="ECO:0007669"/>
    <property type="project" value="TreeGrafter"/>
</dbReference>
<sequence length="312" mass="35449">LLTFVPNQIIKFKAFSPKEINNHLSSFSMSSSPTRYINNMKYLNQQEAQGIDEELFNEYKFSLDQLMELAGYSCATAIANLLICKAYPKNYSTMKILICCGPGNNGGDGLVCARHLKLFGYKPTIFYPKRTEKRIFTHLVTQCEKMNIPFLDCLPTESKLIDFNFNIIVDAIFGFSFSGQLRAPFIDILEKLKLAKIPIASIDVPSGWDVEHGNPDGLQPEFLISLTAPKKCARHFKGKFHYLGGRFVPETLAEKYELNLPEYHGTDPFVLLKHDTNEKVCLFRSLLNLTAIFSNKNSIFFKIIFICLIINS</sequence>
<evidence type="ECO:0000256" key="10">
    <source>
        <dbReference type="ARBA" id="ARBA00041210"/>
    </source>
</evidence>
<dbReference type="HAMAP" id="MF_01966">
    <property type="entry name" value="NADHX_epimerase"/>
    <property type="match status" value="1"/>
</dbReference>
<comment type="catalytic activity">
    <reaction evidence="2">
        <text>(6R)-NADPHX = (6S)-NADPHX</text>
        <dbReference type="Rhea" id="RHEA:32227"/>
        <dbReference type="ChEBI" id="CHEBI:64076"/>
        <dbReference type="ChEBI" id="CHEBI:64077"/>
        <dbReference type="EC" id="5.1.99.6"/>
    </reaction>
</comment>
<dbReference type="AlphaFoldDB" id="A0A3M7SY95"/>
<evidence type="ECO:0000313" key="12">
    <source>
        <dbReference type="EMBL" id="RNA40697.1"/>
    </source>
</evidence>
<evidence type="ECO:0000256" key="3">
    <source>
        <dbReference type="ARBA" id="ARBA00012228"/>
    </source>
</evidence>
<dbReference type="Pfam" id="PF03853">
    <property type="entry name" value="YjeF_N"/>
    <property type="match status" value="1"/>
</dbReference>
<feature type="non-terminal residue" evidence="12">
    <location>
        <position position="312"/>
    </location>
</feature>
<dbReference type="InterPro" id="IPR036652">
    <property type="entry name" value="YjeF_N_dom_sf"/>
</dbReference>
<comment type="caution">
    <text evidence="12">The sequence shown here is derived from an EMBL/GenBank/DDBJ whole genome shotgun (WGS) entry which is preliminary data.</text>
</comment>
<keyword evidence="5" id="KW-0547">Nucleotide-binding</keyword>
<dbReference type="PANTHER" id="PTHR13232:SF10">
    <property type="entry name" value="NAD(P)H-HYDRATE EPIMERASE"/>
    <property type="match status" value="1"/>
</dbReference>
<organism evidence="12 13">
    <name type="scientific">Brachionus plicatilis</name>
    <name type="common">Marine rotifer</name>
    <name type="synonym">Brachionus muelleri</name>
    <dbReference type="NCBI Taxonomy" id="10195"/>
    <lineage>
        <taxon>Eukaryota</taxon>
        <taxon>Metazoa</taxon>
        <taxon>Spiralia</taxon>
        <taxon>Gnathifera</taxon>
        <taxon>Rotifera</taxon>
        <taxon>Eurotatoria</taxon>
        <taxon>Monogononta</taxon>
        <taxon>Pseudotrocha</taxon>
        <taxon>Ploima</taxon>
        <taxon>Brachionidae</taxon>
        <taxon>Brachionus</taxon>
    </lineage>
</organism>
<dbReference type="GO" id="GO:0046872">
    <property type="term" value="F:metal ion binding"/>
    <property type="evidence" value="ECO:0007669"/>
    <property type="project" value="UniProtKB-KW"/>
</dbReference>
<dbReference type="GO" id="GO:0000166">
    <property type="term" value="F:nucleotide binding"/>
    <property type="evidence" value="ECO:0007669"/>
    <property type="project" value="UniProtKB-KW"/>
</dbReference>
<dbReference type="PANTHER" id="PTHR13232">
    <property type="entry name" value="NAD(P)H-HYDRATE EPIMERASE"/>
    <property type="match status" value="1"/>
</dbReference>
<feature type="domain" description="YjeF N-terminal" evidence="11">
    <location>
        <begin position="48"/>
        <end position="260"/>
    </location>
</feature>
<dbReference type="Proteomes" id="UP000276133">
    <property type="component" value="Unassembled WGS sequence"/>
</dbReference>
<dbReference type="EC" id="5.1.99.6" evidence="3"/>
<dbReference type="PROSITE" id="PS51385">
    <property type="entry name" value="YJEF_N"/>
    <property type="match status" value="1"/>
</dbReference>
<dbReference type="FunFam" id="3.40.50.10260:FF:000002">
    <property type="entry name" value="NAD(P)H-hydrate epimerase"/>
    <property type="match status" value="1"/>
</dbReference>
<dbReference type="Gene3D" id="3.40.50.10260">
    <property type="entry name" value="YjeF N-terminal domain"/>
    <property type="match status" value="1"/>
</dbReference>
<evidence type="ECO:0000256" key="9">
    <source>
        <dbReference type="ARBA" id="ARBA00023235"/>
    </source>
</evidence>
<keyword evidence="13" id="KW-1185">Reference proteome</keyword>
<dbReference type="InterPro" id="IPR004443">
    <property type="entry name" value="YjeF_N_dom"/>
</dbReference>
<evidence type="ECO:0000256" key="8">
    <source>
        <dbReference type="ARBA" id="ARBA00023027"/>
    </source>
</evidence>
<evidence type="ECO:0000256" key="6">
    <source>
        <dbReference type="ARBA" id="ARBA00022857"/>
    </source>
</evidence>
<evidence type="ECO:0000256" key="2">
    <source>
        <dbReference type="ARBA" id="ARBA00000909"/>
    </source>
</evidence>
<dbReference type="STRING" id="10195.A0A3M7SY95"/>
<keyword evidence="7" id="KW-0630">Potassium</keyword>
<evidence type="ECO:0000256" key="7">
    <source>
        <dbReference type="ARBA" id="ARBA00022958"/>
    </source>
</evidence>
<keyword evidence="4" id="KW-0479">Metal-binding</keyword>
<evidence type="ECO:0000259" key="11">
    <source>
        <dbReference type="PROSITE" id="PS51385"/>
    </source>
</evidence>
<keyword evidence="8" id="KW-0520">NAD</keyword>
<dbReference type="OrthoDB" id="10064708at2759"/>